<accession>A0ABS4VVB2</accession>
<comment type="caution">
    <text evidence="2">The sequence shown here is derived from an EMBL/GenBank/DDBJ whole genome shotgun (WGS) entry which is preliminary data.</text>
</comment>
<dbReference type="InterPro" id="IPR013783">
    <property type="entry name" value="Ig-like_fold"/>
</dbReference>
<evidence type="ECO:0000259" key="1">
    <source>
        <dbReference type="Pfam" id="PF10633"/>
    </source>
</evidence>
<dbReference type="InterPro" id="IPR018905">
    <property type="entry name" value="A-galactase_NEW3"/>
</dbReference>
<sequence length="179" mass="17783">MSSKAKKIVGGVVGFLLTFGAGVALAAFLLQTSITGQASVEQGGPGSGTSNEVQVAVTSTNGSQLNCDDIGISDDFATLTFNPKLTIPENGENASGQPIPGGDCTVKVTVKNTGSSAIKVSPQSGITAFPQGWSAGQFQGVSTAPIAPGAQQVISVKITATDAAQPGPISGKLVYTDAA</sequence>
<dbReference type="Pfam" id="PF10633">
    <property type="entry name" value="NPCBM_assoc"/>
    <property type="match status" value="1"/>
</dbReference>
<evidence type="ECO:0000313" key="3">
    <source>
        <dbReference type="Proteomes" id="UP001519295"/>
    </source>
</evidence>
<gene>
    <name evidence="2" type="ORF">JOF36_003578</name>
</gene>
<reference evidence="2 3" key="1">
    <citation type="submission" date="2021-03" db="EMBL/GenBank/DDBJ databases">
        <title>Sequencing the genomes of 1000 actinobacteria strains.</title>
        <authorList>
            <person name="Klenk H.-P."/>
        </authorList>
    </citation>
    <scope>NUCLEOTIDE SEQUENCE [LARGE SCALE GENOMIC DNA]</scope>
    <source>
        <strain evidence="2 3">DSM 45256</strain>
    </source>
</reference>
<name>A0ABS4VVB2_9PSEU</name>
<dbReference type="Proteomes" id="UP001519295">
    <property type="component" value="Unassembled WGS sequence"/>
</dbReference>
<feature type="domain" description="Alpha-galactosidase NEW3" evidence="1">
    <location>
        <begin position="100"/>
        <end position="168"/>
    </location>
</feature>
<dbReference type="EMBL" id="JAGINU010000001">
    <property type="protein sequence ID" value="MBP2367882.1"/>
    <property type="molecule type" value="Genomic_DNA"/>
</dbReference>
<dbReference type="RefSeq" id="WP_210028079.1">
    <property type="nucleotide sequence ID" value="NZ_JAGINU010000001.1"/>
</dbReference>
<keyword evidence="3" id="KW-1185">Reference proteome</keyword>
<evidence type="ECO:0000313" key="2">
    <source>
        <dbReference type="EMBL" id="MBP2367882.1"/>
    </source>
</evidence>
<proteinExistence type="predicted"/>
<protein>
    <recommendedName>
        <fullName evidence="1">Alpha-galactosidase NEW3 domain-containing protein</fullName>
    </recommendedName>
</protein>
<organism evidence="2 3">
    <name type="scientific">Pseudonocardia parietis</name>
    <dbReference type="NCBI Taxonomy" id="570936"/>
    <lineage>
        <taxon>Bacteria</taxon>
        <taxon>Bacillati</taxon>
        <taxon>Actinomycetota</taxon>
        <taxon>Actinomycetes</taxon>
        <taxon>Pseudonocardiales</taxon>
        <taxon>Pseudonocardiaceae</taxon>
        <taxon>Pseudonocardia</taxon>
    </lineage>
</organism>
<dbReference type="Gene3D" id="2.60.40.10">
    <property type="entry name" value="Immunoglobulins"/>
    <property type="match status" value="1"/>
</dbReference>